<keyword evidence="1" id="KW-0805">Transcription regulation</keyword>
<feature type="domain" description="DmsR-like N-terminal" evidence="4">
    <location>
        <begin position="26"/>
        <end position="140"/>
    </location>
</feature>
<evidence type="ECO:0000256" key="2">
    <source>
        <dbReference type="ARBA" id="ARBA00023163"/>
    </source>
</evidence>
<dbReference type="PANTHER" id="PTHR34236">
    <property type="entry name" value="DIMETHYL SULFOXIDE REDUCTASE TRANSCRIPTIONAL ACTIVATOR"/>
    <property type="match status" value="1"/>
</dbReference>
<dbReference type="InterPro" id="IPR007050">
    <property type="entry name" value="HTH_bacterioopsin"/>
</dbReference>
<evidence type="ECO:0000256" key="1">
    <source>
        <dbReference type="ARBA" id="ARBA00023015"/>
    </source>
</evidence>
<protein>
    <submittedName>
        <fullName evidence="5">Uncharacterized protein</fullName>
    </submittedName>
</protein>
<evidence type="ECO:0000259" key="3">
    <source>
        <dbReference type="Pfam" id="PF04967"/>
    </source>
</evidence>
<keyword evidence="2" id="KW-0804">Transcription</keyword>
<dbReference type="EMBL" id="FNFC01000002">
    <property type="protein sequence ID" value="SDJ34233.1"/>
    <property type="molecule type" value="Genomic_DNA"/>
</dbReference>
<accession>A0A1G8SYF6</accession>
<evidence type="ECO:0000259" key="4">
    <source>
        <dbReference type="Pfam" id="PF24277"/>
    </source>
</evidence>
<dbReference type="Proteomes" id="UP000198856">
    <property type="component" value="Unassembled WGS sequence"/>
</dbReference>
<organism evidence="5 6">
    <name type="scientific">Halovenus aranensis</name>
    <dbReference type="NCBI Taxonomy" id="890420"/>
    <lineage>
        <taxon>Archaea</taxon>
        <taxon>Methanobacteriati</taxon>
        <taxon>Methanobacteriota</taxon>
        <taxon>Stenosarchaea group</taxon>
        <taxon>Halobacteria</taxon>
        <taxon>Halobacteriales</taxon>
        <taxon>Haloarculaceae</taxon>
        <taxon>Halovenus</taxon>
    </lineage>
</organism>
<dbReference type="Pfam" id="PF04967">
    <property type="entry name" value="HTH_10"/>
    <property type="match status" value="1"/>
</dbReference>
<proteinExistence type="predicted"/>
<evidence type="ECO:0000313" key="5">
    <source>
        <dbReference type="EMBL" id="SDJ34233.1"/>
    </source>
</evidence>
<keyword evidence="6" id="KW-1185">Reference proteome</keyword>
<gene>
    <name evidence="5" type="ORF">SAMN05216226_102214</name>
</gene>
<sequence>MAHSGCQSHGRTGTSGGPALRAQLAIEPHSESSCAVASAGVDATAVTQQLKSCVSEEDTAECHAELSFDDAETERQYLSSSVSSQCICPVFKEHDCIPSIRGVRSGSIVVVLTIPERSVLREVISGLRAVGATVTVDWLVDGTDSTATTEIDVTAVTDKQREAMECAREMGYYDTPRRADLGDVAEELGISESATSQRLNGAESKLVAAFLDE</sequence>
<dbReference type="Pfam" id="PF24277">
    <property type="entry name" value="DmsR_N"/>
    <property type="match status" value="1"/>
</dbReference>
<dbReference type="OrthoDB" id="51502at2157"/>
<evidence type="ECO:0000313" key="6">
    <source>
        <dbReference type="Proteomes" id="UP000198856"/>
    </source>
</evidence>
<dbReference type="STRING" id="890420.SAMN05216226_102214"/>
<name>A0A1G8SYF6_9EURY</name>
<dbReference type="PANTHER" id="PTHR34236:SF1">
    <property type="entry name" value="DIMETHYL SULFOXIDE REDUCTASE TRANSCRIPTIONAL ACTIVATOR"/>
    <property type="match status" value="1"/>
</dbReference>
<dbReference type="RefSeq" id="WP_092699250.1">
    <property type="nucleotide sequence ID" value="NZ_FNFC01000002.1"/>
</dbReference>
<dbReference type="InterPro" id="IPR056433">
    <property type="entry name" value="DmsR-like_N"/>
</dbReference>
<dbReference type="AlphaFoldDB" id="A0A1G8SYF6"/>
<reference evidence="5 6" key="1">
    <citation type="submission" date="2016-10" db="EMBL/GenBank/DDBJ databases">
        <authorList>
            <person name="de Groot N.N."/>
        </authorList>
    </citation>
    <scope>NUCLEOTIDE SEQUENCE [LARGE SCALE GENOMIC DNA]</scope>
    <source>
        <strain evidence="5 6">IBRC-M10015</strain>
    </source>
</reference>
<feature type="domain" description="HTH bat-type" evidence="3">
    <location>
        <begin position="157"/>
        <end position="207"/>
    </location>
</feature>